<dbReference type="Gene3D" id="3.30.70.330">
    <property type="match status" value="3"/>
</dbReference>
<dbReference type="Proteomes" id="UP000019149">
    <property type="component" value="Unassembled WGS sequence"/>
</dbReference>
<dbReference type="FunFam" id="3.30.70.330:FF:000026">
    <property type="entry name" value="APOBEC1 complementation factor isoform X1"/>
    <property type="match status" value="1"/>
</dbReference>
<dbReference type="CDD" id="cd12249">
    <property type="entry name" value="RRM1_hnRNPR_like"/>
    <property type="match status" value="1"/>
</dbReference>
<dbReference type="RefSeq" id="XP_024349999.1">
    <property type="nucleotide sequence ID" value="XM_024495601.1"/>
</dbReference>
<dbReference type="CTD" id="36342067"/>
<keyword evidence="9" id="KW-1185">Reference proteome</keyword>
<dbReference type="OMA" id="CACIMED"/>
<keyword evidence="4 5" id="KW-0694">RNA-binding</keyword>
<evidence type="ECO:0000259" key="7">
    <source>
        <dbReference type="PROSITE" id="PS50102"/>
    </source>
</evidence>
<proteinExistence type="predicted"/>
<dbReference type="KEGG" id="egl:EGR_06352"/>
<comment type="caution">
    <text evidence="8">The sequence shown here is derived from an EMBL/GenBank/DDBJ whole genome shotgun (WGS) entry which is preliminary data.</text>
</comment>
<evidence type="ECO:0000256" key="4">
    <source>
        <dbReference type="ARBA" id="ARBA00022884"/>
    </source>
</evidence>
<dbReference type="AlphaFoldDB" id="W6UBM7"/>
<keyword evidence="2" id="KW-0963">Cytoplasm</keyword>
<dbReference type="InterPro" id="IPR012677">
    <property type="entry name" value="Nucleotide-bd_a/b_plait_sf"/>
</dbReference>
<dbReference type="PANTHER" id="PTHR21245">
    <property type="entry name" value="HETEROGENEOUS NUCLEAR RIBONUCLEOPROTEIN"/>
    <property type="match status" value="1"/>
</dbReference>
<dbReference type="PROSITE" id="PS50102">
    <property type="entry name" value="RRM"/>
    <property type="match status" value="3"/>
</dbReference>
<dbReference type="GeneID" id="36342067"/>
<dbReference type="SUPFAM" id="SSF54928">
    <property type="entry name" value="RNA-binding domain, RBD"/>
    <property type="match status" value="2"/>
</dbReference>
<feature type="compositionally biased region" description="Low complexity" evidence="6">
    <location>
        <begin position="412"/>
        <end position="429"/>
    </location>
</feature>
<gene>
    <name evidence="8" type="ORF">EGR_06352</name>
</gene>
<dbReference type="GO" id="GO:0005737">
    <property type="term" value="C:cytoplasm"/>
    <property type="evidence" value="ECO:0007669"/>
    <property type="project" value="UniProtKB-SubCell"/>
</dbReference>
<feature type="domain" description="RRM" evidence="7">
    <location>
        <begin position="278"/>
        <end position="353"/>
    </location>
</feature>
<dbReference type="SMART" id="SM00360">
    <property type="entry name" value="RRM"/>
    <property type="match status" value="3"/>
</dbReference>
<feature type="region of interest" description="Disordered" evidence="6">
    <location>
        <begin position="568"/>
        <end position="598"/>
    </location>
</feature>
<evidence type="ECO:0000313" key="9">
    <source>
        <dbReference type="Proteomes" id="UP000019149"/>
    </source>
</evidence>
<dbReference type="GO" id="GO:0003723">
    <property type="term" value="F:RNA binding"/>
    <property type="evidence" value="ECO:0007669"/>
    <property type="project" value="UniProtKB-UniRule"/>
</dbReference>
<evidence type="ECO:0000256" key="2">
    <source>
        <dbReference type="ARBA" id="ARBA00022490"/>
    </source>
</evidence>
<evidence type="ECO:0000256" key="5">
    <source>
        <dbReference type="PROSITE-ProRule" id="PRU00176"/>
    </source>
</evidence>
<evidence type="ECO:0000256" key="6">
    <source>
        <dbReference type="SAM" id="MobiDB-lite"/>
    </source>
</evidence>
<feature type="compositionally biased region" description="Polar residues" evidence="6">
    <location>
        <begin position="569"/>
        <end position="578"/>
    </location>
</feature>
<organism evidence="8 9">
    <name type="scientific">Echinococcus granulosus</name>
    <name type="common">Hydatid tapeworm</name>
    <dbReference type="NCBI Taxonomy" id="6210"/>
    <lineage>
        <taxon>Eukaryota</taxon>
        <taxon>Metazoa</taxon>
        <taxon>Spiralia</taxon>
        <taxon>Lophotrochozoa</taxon>
        <taxon>Platyhelminthes</taxon>
        <taxon>Cestoda</taxon>
        <taxon>Eucestoda</taxon>
        <taxon>Cyclophyllidea</taxon>
        <taxon>Taeniidae</taxon>
        <taxon>Echinococcus</taxon>
        <taxon>Echinococcus granulosus group</taxon>
    </lineage>
</organism>
<feature type="domain" description="RRM" evidence="7">
    <location>
        <begin position="103"/>
        <end position="181"/>
    </location>
</feature>
<feature type="domain" description="RRM" evidence="7">
    <location>
        <begin position="183"/>
        <end position="265"/>
    </location>
</feature>
<dbReference type="Pfam" id="PF00076">
    <property type="entry name" value="RRM_1"/>
    <property type="match status" value="3"/>
</dbReference>
<keyword evidence="3" id="KW-0677">Repeat</keyword>
<name>W6UBM7_ECHGR</name>
<dbReference type="CDD" id="cd12250">
    <property type="entry name" value="RRM2_hnRNPR_like"/>
    <property type="match status" value="1"/>
</dbReference>
<dbReference type="InterPro" id="IPR000504">
    <property type="entry name" value="RRM_dom"/>
</dbReference>
<dbReference type="EMBL" id="APAU02000055">
    <property type="protein sequence ID" value="EUB58803.1"/>
    <property type="molecule type" value="Genomic_DNA"/>
</dbReference>
<dbReference type="InterPro" id="IPR035979">
    <property type="entry name" value="RBD_domain_sf"/>
</dbReference>
<comment type="subcellular location">
    <subcellularLocation>
        <location evidence="1">Cytoplasm</location>
    </subcellularLocation>
</comment>
<accession>W6UBM7</accession>
<dbReference type="CDD" id="cd12251">
    <property type="entry name" value="RRM3_hnRNPR_like"/>
    <property type="match status" value="1"/>
</dbReference>
<feature type="compositionally biased region" description="Pro residues" evidence="6">
    <location>
        <begin position="885"/>
        <end position="898"/>
    </location>
</feature>
<reference evidence="8 9" key="1">
    <citation type="journal article" date="2013" name="Nat. Genet.">
        <title>The genome of the hydatid tapeworm Echinococcus granulosus.</title>
        <authorList>
            <person name="Zheng H."/>
            <person name="Zhang W."/>
            <person name="Zhang L."/>
            <person name="Zhang Z."/>
            <person name="Li J."/>
            <person name="Lu G."/>
            <person name="Zhu Y."/>
            <person name="Wang Y."/>
            <person name="Huang Y."/>
            <person name="Liu J."/>
            <person name="Kang H."/>
            <person name="Chen J."/>
            <person name="Wang L."/>
            <person name="Chen A."/>
            <person name="Yu S."/>
            <person name="Gao Z."/>
            <person name="Jin L."/>
            <person name="Gu W."/>
            <person name="Wang Z."/>
            <person name="Zhao L."/>
            <person name="Shi B."/>
            <person name="Wen H."/>
            <person name="Lin R."/>
            <person name="Jones M.K."/>
            <person name="Brejova B."/>
            <person name="Vinar T."/>
            <person name="Zhao G."/>
            <person name="McManus D.P."/>
            <person name="Chen Z."/>
            <person name="Zhou Y."/>
            <person name="Wang S."/>
        </authorList>
    </citation>
    <scope>NUCLEOTIDE SEQUENCE [LARGE SCALE GENOMIC DNA]</scope>
</reference>
<evidence type="ECO:0000313" key="8">
    <source>
        <dbReference type="EMBL" id="EUB58803.1"/>
    </source>
</evidence>
<dbReference type="STRING" id="6210.W6UBM7"/>
<sequence>MSSCCDVNQLECGLHSLQLSLASGAATAGRPPYQISDWSMSLDAALSQSLVSRQGNQNAAALSAEEGIEKLLSRTKYTIAKENGQRRYGPPPNWTGEIPPRGCEVFVGKIPRDCFEDELIPIFEKVGLIYMFRLMMEFNGHNRGYGFCVYTAREDAKRAVDELNNYEIRKGKTIGVCLSVDNCRLFVGGIPKNKTKEEILVEMQKVTDGVKDVICYPSVADKSKNRGFAFVEYESHKAAAMARRKLIPGRIQPWGQQIAVDWAEPEREVNEEIMMKVKILYVRNLMLGTTEEQLRAQFLEAAGAGDQAIERVKKISDYAFIHFKDREVAQRCLEKLNGTIIDGSTVEVTWAKPADKGEPLRSQNSRSGRQLMDWSLNGDVTSPANYFLDPTTAFLAGFSPLMLPGSGCARSSSARIGRRNAAGGRSAAAQRERKHPVEPAAHCLPFPPLRLSLMAAPGPPPSTPFCACACIMEDFCQRSGLESPIYSALPVDIVDCTTGGKIQLFIGQAIISSLRLRYLTPGYYNTAEEAKAGAAEIAVYNLHCSQLQLAMADCPHMIGFASDDEVQSAGHSTQSQLSKSRRGKRHKDETKHHHSLSPVVRGCHRDEIDTQKRSLRCHHADANEEQSGDDDEHYVCGGLEVFKNSGLMPTATGEEVTPHYWCHPGVCAAHTSIPYVPPALTPLPAFCECCHLPEEVVPTPILIGANNPPEWSKTPPMNGTLPSTTATGGMIPSASTASLLPMVFPQAMSNRSLPFPPLPCQSGLYPPSPGSLTPMLPISTYDSGLPLQNLPIQNQILDFQSPLISNSLLSCGGMIPSGAVVVDPTAINTPTSSTTTAAFGGLQSCPTTNSEALAEFKQKSLVSQNNKHIGNAPVNFLPSLIPGLSTPPPPQPPPPQPAQPASTVAAAAAVAAVAAAAATAGSLNFKLPVSPTDSILNASQMSLNGLPCSTTVASATIAKQSLLNTLNNTASS</sequence>
<feature type="region of interest" description="Disordered" evidence="6">
    <location>
        <begin position="412"/>
        <end position="434"/>
    </location>
</feature>
<dbReference type="FunFam" id="3.30.70.330:FF:000022">
    <property type="entry name" value="APOBEC1 complementation factor isoform X1"/>
    <property type="match status" value="1"/>
</dbReference>
<protein>
    <submittedName>
        <fullName evidence="8">APOBEC1 complementation factor</fullName>
    </submittedName>
</protein>
<feature type="region of interest" description="Disordered" evidence="6">
    <location>
        <begin position="880"/>
        <end position="901"/>
    </location>
</feature>
<dbReference type="OrthoDB" id="3800936at2759"/>
<evidence type="ECO:0000256" key="1">
    <source>
        <dbReference type="ARBA" id="ARBA00004496"/>
    </source>
</evidence>
<dbReference type="NCBIfam" id="TIGR01648">
    <property type="entry name" value="hnRNP-R-Q"/>
    <property type="match status" value="1"/>
</dbReference>
<evidence type="ECO:0000256" key="3">
    <source>
        <dbReference type="ARBA" id="ARBA00022737"/>
    </source>
</evidence>
<dbReference type="InterPro" id="IPR006535">
    <property type="entry name" value="HnRNP_R/Q_splicing_fac"/>
</dbReference>